<feature type="domain" description="UspA" evidence="3">
    <location>
        <begin position="159"/>
        <end position="285"/>
    </location>
</feature>
<comment type="caution">
    <text evidence="4">The sequence shown here is derived from an EMBL/GenBank/DDBJ whole genome shotgun (WGS) entry which is preliminary data.</text>
</comment>
<dbReference type="InterPro" id="IPR006016">
    <property type="entry name" value="UspA"/>
</dbReference>
<evidence type="ECO:0000256" key="1">
    <source>
        <dbReference type="ARBA" id="ARBA00008791"/>
    </source>
</evidence>
<reference evidence="4" key="1">
    <citation type="submission" date="2021-04" db="EMBL/GenBank/DDBJ databases">
        <title>Genome based classification of Actinospica acidithermotolerans sp. nov., an actinobacterium isolated from an Indonesian hot spring.</title>
        <authorList>
            <person name="Kusuma A.B."/>
            <person name="Putra K.E."/>
            <person name="Nafisah S."/>
            <person name="Loh J."/>
            <person name="Nouioui I."/>
            <person name="Goodfellow M."/>
        </authorList>
    </citation>
    <scope>NUCLEOTIDE SEQUENCE</scope>
    <source>
        <strain evidence="4">MGRD01-02</strain>
    </source>
</reference>
<keyword evidence="5" id="KW-1185">Reference proteome</keyword>
<comment type="similarity">
    <text evidence="1">Belongs to the universal stress protein A family.</text>
</comment>
<dbReference type="PRINTS" id="PR01438">
    <property type="entry name" value="UNVRSLSTRESS"/>
</dbReference>
<accession>A0A941IJE1</accession>
<evidence type="ECO:0000259" key="3">
    <source>
        <dbReference type="Pfam" id="PF00582"/>
    </source>
</evidence>
<gene>
    <name evidence="4" type="ORF">KDK95_04930</name>
</gene>
<name>A0A941IJE1_9ACTN</name>
<dbReference type="Gene3D" id="3.40.50.620">
    <property type="entry name" value="HUPs"/>
    <property type="match status" value="2"/>
</dbReference>
<dbReference type="CDD" id="cd23659">
    <property type="entry name" value="USP_At3g01520-like"/>
    <property type="match status" value="1"/>
</dbReference>
<evidence type="ECO:0000313" key="5">
    <source>
        <dbReference type="Proteomes" id="UP000676325"/>
    </source>
</evidence>
<evidence type="ECO:0000256" key="2">
    <source>
        <dbReference type="SAM" id="MobiDB-lite"/>
    </source>
</evidence>
<dbReference type="Pfam" id="PF00582">
    <property type="entry name" value="Usp"/>
    <property type="match status" value="2"/>
</dbReference>
<dbReference type="SUPFAM" id="SSF52402">
    <property type="entry name" value="Adenine nucleotide alpha hydrolases-like"/>
    <property type="match status" value="2"/>
</dbReference>
<evidence type="ECO:0000313" key="4">
    <source>
        <dbReference type="EMBL" id="MBR7825641.1"/>
    </source>
</evidence>
<feature type="domain" description="UspA" evidence="3">
    <location>
        <begin position="9"/>
        <end position="146"/>
    </location>
</feature>
<dbReference type="PANTHER" id="PTHR46268:SF6">
    <property type="entry name" value="UNIVERSAL STRESS PROTEIN UP12"/>
    <property type="match status" value="1"/>
</dbReference>
<dbReference type="Proteomes" id="UP000676325">
    <property type="component" value="Unassembled WGS sequence"/>
</dbReference>
<dbReference type="AlphaFoldDB" id="A0A941IJE1"/>
<dbReference type="InterPro" id="IPR006015">
    <property type="entry name" value="Universal_stress_UspA"/>
</dbReference>
<dbReference type="RefSeq" id="WP_212516795.1">
    <property type="nucleotide sequence ID" value="NZ_JAGSOH010000007.1"/>
</dbReference>
<protein>
    <submittedName>
        <fullName evidence="4">Universal stress protein</fullName>
    </submittedName>
</protein>
<dbReference type="InterPro" id="IPR014729">
    <property type="entry name" value="Rossmann-like_a/b/a_fold"/>
</dbReference>
<organism evidence="4 5">
    <name type="scientific">Actinospica acidithermotolerans</name>
    <dbReference type="NCBI Taxonomy" id="2828514"/>
    <lineage>
        <taxon>Bacteria</taxon>
        <taxon>Bacillati</taxon>
        <taxon>Actinomycetota</taxon>
        <taxon>Actinomycetes</taxon>
        <taxon>Catenulisporales</taxon>
        <taxon>Actinospicaceae</taxon>
        <taxon>Actinospica</taxon>
    </lineage>
</organism>
<proteinExistence type="inferred from homology"/>
<dbReference type="EMBL" id="JAGSOH010000007">
    <property type="protein sequence ID" value="MBR7825641.1"/>
    <property type="molecule type" value="Genomic_DNA"/>
</dbReference>
<dbReference type="PANTHER" id="PTHR46268">
    <property type="entry name" value="STRESS RESPONSE PROTEIN NHAX"/>
    <property type="match status" value="1"/>
</dbReference>
<feature type="region of interest" description="Disordered" evidence="2">
    <location>
        <begin position="50"/>
        <end position="69"/>
    </location>
</feature>
<sequence length="287" mass="30585">MSTSTEKIGRILVGVDASENAVRALDWAASLAASLDARLTVAHALDLPDPIQAPRSTETTGHRARRHREGERILARTTKRARERHPGLQVVAEMSEREPAQALAALALDADLLVTGTRGHGGFTGMLLGSVSNKLAAHAPCPIVVIGIDVPFETRPELVLGIGKDEDPTPIEYAFRLATLLGLSVRAVRAFDPLMTGSGQYEPTRQTVSEDVEALLKPVRENHPDNEVTIDPRLGVPVPALAQAARGARLIVVGSHRRRGPLSFGPGHIVHGLLSHADTPVAVVPIS</sequence>